<dbReference type="Proteomes" id="UP001273166">
    <property type="component" value="Unassembled WGS sequence"/>
</dbReference>
<organism evidence="2 3">
    <name type="scientific">Chaetomium strumarium</name>
    <dbReference type="NCBI Taxonomy" id="1170767"/>
    <lineage>
        <taxon>Eukaryota</taxon>
        <taxon>Fungi</taxon>
        <taxon>Dikarya</taxon>
        <taxon>Ascomycota</taxon>
        <taxon>Pezizomycotina</taxon>
        <taxon>Sordariomycetes</taxon>
        <taxon>Sordariomycetidae</taxon>
        <taxon>Sordariales</taxon>
        <taxon>Chaetomiaceae</taxon>
        <taxon>Chaetomium</taxon>
    </lineage>
</organism>
<evidence type="ECO:0000313" key="2">
    <source>
        <dbReference type="EMBL" id="KAK3301779.1"/>
    </source>
</evidence>
<comment type="caution">
    <text evidence="2">The sequence shown here is derived from an EMBL/GenBank/DDBJ whole genome shotgun (WGS) entry which is preliminary data.</text>
</comment>
<protein>
    <submittedName>
        <fullName evidence="2">Uncharacterized protein</fullName>
    </submittedName>
</protein>
<proteinExistence type="predicted"/>
<gene>
    <name evidence="2" type="ORF">B0T15DRAFT_323202</name>
</gene>
<dbReference type="GeneID" id="87882903"/>
<sequence>MLTEAGLDHPMFKDKVWLHQPCWSRNFHFRLVPISTLLATVVKPRRGIWSGCGLQVRSARHSIVRAVFWPGGLSMLFAGASWACVGKPDLARSDTRLRMRQRLSEFDPRPERPLPCGRSLSWDISLAIAALHSNAPLEIHTARYRRRLDRPKASSPDSWCQGQPTPHPGEGTRPANVIITCGWRFMTYEEAVLCAFAAERIGTTCAATPMGEREEPPASRRPPRRHRKLRRVSGAGSRMRADGLHGVNHDNWVETMSCFNRRHVKPNKRPRGVDVWDLASCKQMVEVDIEVEPGKETLSSGPRCGVAQSRRPRLCQ</sequence>
<dbReference type="EMBL" id="JAUDZG010000008">
    <property type="protein sequence ID" value="KAK3301779.1"/>
    <property type="molecule type" value="Genomic_DNA"/>
</dbReference>
<reference evidence="2" key="2">
    <citation type="submission" date="2023-06" db="EMBL/GenBank/DDBJ databases">
        <authorList>
            <consortium name="Lawrence Berkeley National Laboratory"/>
            <person name="Mondo S.J."/>
            <person name="Hensen N."/>
            <person name="Bonometti L."/>
            <person name="Westerberg I."/>
            <person name="Brannstrom I.O."/>
            <person name="Guillou S."/>
            <person name="Cros-Aarteil S."/>
            <person name="Calhoun S."/>
            <person name="Haridas S."/>
            <person name="Kuo A."/>
            <person name="Pangilinan J."/>
            <person name="Riley R."/>
            <person name="Labutti K."/>
            <person name="Andreopoulos B."/>
            <person name="Lipzen A."/>
            <person name="Chen C."/>
            <person name="Yanf M."/>
            <person name="Daum C."/>
            <person name="Ng V."/>
            <person name="Clum A."/>
            <person name="Steindorff A."/>
            <person name="Ohm R."/>
            <person name="Martin F."/>
            <person name="Silar P."/>
            <person name="Natvig D."/>
            <person name="Lalanne C."/>
            <person name="Gautier V."/>
            <person name="Ament-Velasquez S.L."/>
            <person name="Kruys A."/>
            <person name="Hutchinson M.I."/>
            <person name="Powell A.J."/>
            <person name="Barry K."/>
            <person name="Miller A.N."/>
            <person name="Grigoriev I.V."/>
            <person name="Debuchy R."/>
            <person name="Gladieux P."/>
            <person name="Thoren M.H."/>
            <person name="Johannesson H."/>
        </authorList>
    </citation>
    <scope>NUCLEOTIDE SEQUENCE</scope>
    <source>
        <strain evidence="2">CBS 333.67</strain>
    </source>
</reference>
<feature type="region of interest" description="Disordered" evidence="1">
    <location>
        <begin position="208"/>
        <end position="243"/>
    </location>
</feature>
<evidence type="ECO:0000313" key="3">
    <source>
        <dbReference type="Proteomes" id="UP001273166"/>
    </source>
</evidence>
<dbReference type="AlphaFoldDB" id="A0AAJ0GKT6"/>
<feature type="compositionally biased region" description="Basic residues" evidence="1">
    <location>
        <begin position="221"/>
        <end position="231"/>
    </location>
</feature>
<accession>A0AAJ0GKT6</accession>
<evidence type="ECO:0000256" key="1">
    <source>
        <dbReference type="SAM" id="MobiDB-lite"/>
    </source>
</evidence>
<feature type="region of interest" description="Disordered" evidence="1">
    <location>
        <begin position="150"/>
        <end position="172"/>
    </location>
</feature>
<feature type="compositionally biased region" description="Polar residues" evidence="1">
    <location>
        <begin position="155"/>
        <end position="164"/>
    </location>
</feature>
<feature type="region of interest" description="Disordered" evidence="1">
    <location>
        <begin position="294"/>
        <end position="316"/>
    </location>
</feature>
<keyword evidence="3" id="KW-1185">Reference proteome</keyword>
<name>A0AAJ0GKT6_9PEZI</name>
<dbReference type="RefSeq" id="XP_062717559.1">
    <property type="nucleotide sequence ID" value="XM_062864074.1"/>
</dbReference>
<reference evidence="2" key="1">
    <citation type="journal article" date="2023" name="Mol. Phylogenet. Evol.">
        <title>Genome-scale phylogeny and comparative genomics of the fungal order Sordariales.</title>
        <authorList>
            <person name="Hensen N."/>
            <person name="Bonometti L."/>
            <person name="Westerberg I."/>
            <person name="Brannstrom I.O."/>
            <person name="Guillou S."/>
            <person name="Cros-Aarteil S."/>
            <person name="Calhoun S."/>
            <person name="Haridas S."/>
            <person name="Kuo A."/>
            <person name="Mondo S."/>
            <person name="Pangilinan J."/>
            <person name="Riley R."/>
            <person name="LaButti K."/>
            <person name="Andreopoulos B."/>
            <person name="Lipzen A."/>
            <person name="Chen C."/>
            <person name="Yan M."/>
            <person name="Daum C."/>
            <person name="Ng V."/>
            <person name="Clum A."/>
            <person name="Steindorff A."/>
            <person name="Ohm R.A."/>
            <person name="Martin F."/>
            <person name="Silar P."/>
            <person name="Natvig D.O."/>
            <person name="Lalanne C."/>
            <person name="Gautier V."/>
            <person name="Ament-Velasquez S.L."/>
            <person name="Kruys A."/>
            <person name="Hutchinson M.I."/>
            <person name="Powell A.J."/>
            <person name="Barry K."/>
            <person name="Miller A.N."/>
            <person name="Grigoriev I.V."/>
            <person name="Debuchy R."/>
            <person name="Gladieux P."/>
            <person name="Hiltunen Thoren M."/>
            <person name="Johannesson H."/>
        </authorList>
    </citation>
    <scope>NUCLEOTIDE SEQUENCE</scope>
    <source>
        <strain evidence="2">CBS 333.67</strain>
    </source>
</reference>